<keyword evidence="3" id="KW-0479">Metal-binding</keyword>
<keyword evidence="7" id="KW-0223">Dioxygenase</keyword>
<reference evidence="8" key="2">
    <citation type="journal article" date="2011" name="Stand. Genomic Sci.">
        <title>Complete genome sequence of Weeksella virosa type strain (9751T).</title>
        <authorList>
            <person name="Lang E."/>
            <person name="Teshima H."/>
            <person name="Lucas S."/>
            <person name="Lapidus A."/>
            <person name="Hammon N."/>
            <person name="Deshpande S."/>
            <person name="Nolan M."/>
            <person name="Cheng J."/>
            <person name="Pitluck S."/>
            <person name="Liolios K."/>
            <person name="Pagani I."/>
            <person name="Mikhailova N."/>
            <person name="Ivanova N."/>
            <person name="Mavromatis K."/>
            <person name="Pati A."/>
            <person name="Tapia R."/>
            <person name="Han C."/>
            <person name="Goodwin L."/>
            <person name="Chen A."/>
            <person name="Palaniappan K."/>
            <person name="Land M."/>
            <person name="Hauser L."/>
            <person name="Chang Y."/>
            <person name="Jeffries C."/>
            <person name="Brambilla E."/>
            <person name="Kopitz M."/>
            <person name="Rohde M."/>
            <person name="Goker M."/>
            <person name="Tindall B."/>
            <person name="Detter J."/>
            <person name="Woyke T."/>
            <person name="Bristow J."/>
            <person name="Eisen J."/>
            <person name="Markowitz V."/>
            <person name="Hugenholtz P."/>
            <person name="Klenk H."/>
            <person name="Kyrpides N."/>
        </authorList>
    </citation>
    <scope>NUCLEOTIDE SEQUENCE [LARGE SCALE GENOMIC DNA]</scope>
    <source>
        <strain evidence="8">ATCC 43766 / DSM 16922 / JCM 21250 / NBRC 16016 / NCTC 11634 / CL345/78</strain>
    </source>
</reference>
<name>F0P0W9_WEEVC</name>
<dbReference type="Pfam" id="PF02900">
    <property type="entry name" value="LigB"/>
    <property type="match status" value="1"/>
</dbReference>
<keyword evidence="4" id="KW-0862">Zinc</keyword>
<dbReference type="GO" id="GO:0008198">
    <property type="term" value="F:ferrous iron binding"/>
    <property type="evidence" value="ECO:0007669"/>
    <property type="project" value="InterPro"/>
</dbReference>
<proteinExistence type="inferred from homology"/>
<protein>
    <submittedName>
        <fullName evidence="7">Extradiol ring-cleavage dioxygenase class III protein subunit B</fullName>
    </submittedName>
</protein>
<keyword evidence="8" id="KW-1185">Reference proteome</keyword>
<dbReference type="InterPro" id="IPR014436">
    <property type="entry name" value="Extradiol_dOase_DODA"/>
</dbReference>
<dbReference type="PIRSF" id="PIRSF006157">
    <property type="entry name" value="Doxgns_DODA"/>
    <property type="match status" value="1"/>
</dbReference>
<dbReference type="PANTHER" id="PTHR30096">
    <property type="entry name" value="4,5-DOPA DIOXYGENASE EXTRADIOL-LIKE PROTEIN"/>
    <property type="match status" value="1"/>
</dbReference>
<dbReference type="NCBIfam" id="NF007914">
    <property type="entry name" value="PRK10628.1"/>
    <property type="match status" value="1"/>
</dbReference>
<evidence type="ECO:0000313" key="8">
    <source>
        <dbReference type="Proteomes" id="UP000008641"/>
    </source>
</evidence>
<evidence type="ECO:0000256" key="3">
    <source>
        <dbReference type="ARBA" id="ARBA00022723"/>
    </source>
</evidence>
<comment type="similarity">
    <text evidence="2">Belongs to the DODA-type extradiol aromatic ring-opening dioxygenase family.</text>
</comment>
<dbReference type="RefSeq" id="WP_013597924.1">
    <property type="nucleotide sequence ID" value="NC_015144.1"/>
</dbReference>
<accession>F0P0W9</accession>
<organism evidence="7 8">
    <name type="scientific">Weeksella virosa (strain ATCC 43766 / DSM 16922 / JCM 21250 / CCUG 30538 / CDC 9751 / IAM 14551 / NBRC 16016 / NCTC 11634 / CL345/78)</name>
    <dbReference type="NCBI Taxonomy" id="865938"/>
    <lineage>
        <taxon>Bacteria</taxon>
        <taxon>Pseudomonadati</taxon>
        <taxon>Bacteroidota</taxon>
        <taxon>Flavobacteriia</taxon>
        <taxon>Flavobacteriales</taxon>
        <taxon>Weeksellaceae</taxon>
        <taxon>Weeksella</taxon>
    </lineage>
</organism>
<gene>
    <name evidence="7" type="ordered locus">Weevi_0820</name>
</gene>
<dbReference type="GO" id="GO:0016702">
    <property type="term" value="F:oxidoreductase activity, acting on single donors with incorporation of molecular oxygen, incorporation of two atoms of oxygen"/>
    <property type="evidence" value="ECO:0007669"/>
    <property type="project" value="UniProtKB-ARBA"/>
</dbReference>
<dbReference type="PANTHER" id="PTHR30096:SF0">
    <property type="entry name" value="4,5-DOPA DIOXYGENASE EXTRADIOL-LIKE PROTEIN"/>
    <property type="match status" value="1"/>
</dbReference>
<evidence type="ECO:0000256" key="5">
    <source>
        <dbReference type="ARBA" id="ARBA00023002"/>
    </source>
</evidence>
<evidence type="ECO:0000256" key="1">
    <source>
        <dbReference type="ARBA" id="ARBA00001947"/>
    </source>
</evidence>
<dbReference type="STRING" id="865938.Weevi_0820"/>
<dbReference type="Gene3D" id="3.40.830.10">
    <property type="entry name" value="LigB-like"/>
    <property type="match status" value="1"/>
</dbReference>
<dbReference type="KEGG" id="wvi:Weevi_0820"/>
<keyword evidence="5" id="KW-0560">Oxidoreductase</keyword>
<evidence type="ECO:0000256" key="4">
    <source>
        <dbReference type="ARBA" id="ARBA00022833"/>
    </source>
</evidence>
<dbReference type="InterPro" id="IPR004183">
    <property type="entry name" value="Xdiol_dOase_suB"/>
</dbReference>
<dbReference type="OrthoDB" id="9790889at2"/>
<sequence length="276" mass="31444">MNLKHLTNLTKNLPNTPTMPVLFMGHGNPMNAIEENSFVQEMRNIVKRIPPPKLILCISAHWETLGTKVTAMETPQTIHDFFGFPQALFEVQYPAPGSREWAIYIKDLLSGNSVSLDETWGLDHGAWSVIKHMYPEANIPVIELSLDYRKSPKEHYELARDLHSLRNKGVLVLGSGNNVHNLRAIDWRKINDNFAFDWALEANEKMKDFMLRHEHEKLINFSAQGTAFQLSIPTPEHYLPMLYTLSLQNENDQLSFFNDAPVGGSLFMTSVILEAS</sequence>
<feature type="domain" description="Extradiol ring-cleavage dioxygenase class III enzyme subunit B" evidence="6">
    <location>
        <begin position="35"/>
        <end position="211"/>
    </location>
</feature>
<evidence type="ECO:0000259" key="6">
    <source>
        <dbReference type="Pfam" id="PF02900"/>
    </source>
</evidence>
<dbReference type="SUPFAM" id="SSF53213">
    <property type="entry name" value="LigB-like"/>
    <property type="match status" value="1"/>
</dbReference>
<evidence type="ECO:0000313" key="7">
    <source>
        <dbReference type="EMBL" id="ADX67533.1"/>
    </source>
</evidence>
<dbReference type="AlphaFoldDB" id="F0P0W9"/>
<evidence type="ECO:0000256" key="2">
    <source>
        <dbReference type="ARBA" id="ARBA00007581"/>
    </source>
</evidence>
<dbReference type="HOGENOM" id="CLU_046582_2_0_10"/>
<dbReference type="CDD" id="cd07363">
    <property type="entry name" value="45_DOPA_Dioxygenase"/>
    <property type="match status" value="1"/>
</dbReference>
<dbReference type="Proteomes" id="UP000008641">
    <property type="component" value="Chromosome"/>
</dbReference>
<reference evidence="7 8" key="1">
    <citation type="journal article" date="2011" name="Stand. Genomic Sci.">
        <title>Complete genome sequence of Weeksella virosa type strain (9751).</title>
        <authorList>
            <person name="Lang E."/>
            <person name="Teshima H."/>
            <person name="Lucas S."/>
            <person name="Lapidus A."/>
            <person name="Hammon N."/>
            <person name="Deshpande S."/>
            <person name="Nolan M."/>
            <person name="Cheng J.F."/>
            <person name="Pitluck S."/>
            <person name="Liolios K."/>
            <person name="Pagani I."/>
            <person name="Mikhailova N."/>
            <person name="Ivanova N."/>
            <person name="Mavromatis K."/>
            <person name="Pati A."/>
            <person name="Tapia R."/>
            <person name="Han C."/>
            <person name="Goodwin L."/>
            <person name="Chen A."/>
            <person name="Palaniappan K."/>
            <person name="Land M."/>
            <person name="Hauser L."/>
            <person name="Chang Y.J."/>
            <person name="Jeffries C.D."/>
            <person name="Brambilla E.M."/>
            <person name="Kopitz M."/>
            <person name="Rohde M."/>
            <person name="Goker M."/>
            <person name="Tindall B.J."/>
            <person name="Detter J.C."/>
            <person name="Woyke T."/>
            <person name="Bristow J."/>
            <person name="Eisen J.A."/>
            <person name="Markowitz V."/>
            <person name="Hugenholtz P."/>
            <person name="Klenk H.P."/>
            <person name="Kyrpides N.C."/>
        </authorList>
    </citation>
    <scope>NUCLEOTIDE SEQUENCE [LARGE SCALE GENOMIC DNA]</scope>
    <source>
        <strain evidence="8">ATCC 43766 / DSM 16922 / JCM 21250 / NBRC 16016 / NCTC 11634 / CL345/78</strain>
    </source>
</reference>
<dbReference type="EMBL" id="CP002455">
    <property type="protein sequence ID" value="ADX67533.1"/>
    <property type="molecule type" value="Genomic_DNA"/>
</dbReference>
<dbReference type="eggNOG" id="COG3384">
    <property type="taxonomic scope" value="Bacteria"/>
</dbReference>
<dbReference type="GO" id="GO:0008270">
    <property type="term" value="F:zinc ion binding"/>
    <property type="evidence" value="ECO:0007669"/>
    <property type="project" value="InterPro"/>
</dbReference>
<comment type="cofactor">
    <cofactor evidence="1">
        <name>Zn(2+)</name>
        <dbReference type="ChEBI" id="CHEBI:29105"/>
    </cofactor>
</comment>